<dbReference type="InterPro" id="IPR056924">
    <property type="entry name" value="SH3_Tf2-1"/>
</dbReference>
<feature type="non-terminal residue" evidence="3">
    <location>
        <position position="111"/>
    </location>
</feature>
<gene>
    <name evidence="3" type="ORF">CFOL_v3_25372</name>
</gene>
<feature type="non-terminal residue" evidence="3">
    <location>
        <position position="1"/>
    </location>
</feature>
<dbReference type="STRING" id="3775.A0A1Q3CNS2"/>
<dbReference type="SUPFAM" id="SSF54160">
    <property type="entry name" value="Chromo domain-like"/>
    <property type="match status" value="1"/>
</dbReference>
<dbReference type="Proteomes" id="UP000187406">
    <property type="component" value="Unassembled WGS sequence"/>
</dbReference>
<reference evidence="4" key="1">
    <citation type="submission" date="2016-04" db="EMBL/GenBank/DDBJ databases">
        <title>Cephalotus genome sequencing.</title>
        <authorList>
            <person name="Fukushima K."/>
            <person name="Hasebe M."/>
            <person name="Fang X."/>
        </authorList>
    </citation>
    <scope>NUCLEOTIDE SEQUENCE [LARGE SCALE GENOMIC DNA]</scope>
    <source>
        <strain evidence="4">cv. St1</strain>
    </source>
</reference>
<dbReference type="CDD" id="cd00024">
    <property type="entry name" value="CD_CSD"/>
    <property type="match status" value="1"/>
</dbReference>
<feature type="domain" description="Chromo" evidence="1">
    <location>
        <begin position="71"/>
        <end position="108"/>
    </location>
</feature>
<sequence>QKNLKLSPRYYGPFQIIEKIGMVAYMLQLPSGSKIHQVFHVSCPKKKIGSNDSVLKELPIISNDKDAIIIQPQAILDRRIHKKQAEVLVHWKGLTPADATRENLEELKLRF</sequence>
<dbReference type="InterPro" id="IPR016197">
    <property type="entry name" value="Chromo-like_dom_sf"/>
</dbReference>
<evidence type="ECO:0000259" key="2">
    <source>
        <dbReference type="Pfam" id="PF24626"/>
    </source>
</evidence>
<proteinExistence type="predicted"/>
<comment type="caution">
    <text evidence="3">The sequence shown here is derived from an EMBL/GenBank/DDBJ whole genome shotgun (WGS) entry which is preliminary data.</text>
</comment>
<evidence type="ECO:0000313" key="3">
    <source>
        <dbReference type="EMBL" id="GAV81919.1"/>
    </source>
</evidence>
<dbReference type="EMBL" id="BDDD01002516">
    <property type="protein sequence ID" value="GAV81919.1"/>
    <property type="molecule type" value="Genomic_DNA"/>
</dbReference>
<dbReference type="PANTHER" id="PTHR46148:SF52">
    <property type="entry name" value="OS04G0603800 PROTEIN"/>
    <property type="match status" value="1"/>
</dbReference>
<dbReference type="Gene3D" id="2.40.50.40">
    <property type="match status" value="1"/>
</dbReference>
<keyword evidence="4" id="KW-1185">Reference proteome</keyword>
<name>A0A1Q3CNS2_CEPFO</name>
<feature type="domain" description="Tf2-1-like SH3-like" evidence="2">
    <location>
        <begin position="2"/>
        <end position="46"/>
    </location>
</feature>
<dbReference type="Pfam" id="PF24626">
    <property type="entry name" value="SH3_Tf2-1"/>
    <property type="match status" value="1"/>
</dbReference>
<evidence type="ECO:0000313" key="4">
    <source>
        <dbReference type="Proteomes" id="UP000187406"/>
    </source>
</evidence>
<accession>A0A1Q3CNS2</accession>
<dbReference type="PANTHER" id="PTHR46148">
    <property type="entry name" value="CHROMO DOMAIN-CONTAINING PROTEIN"/>
    <property type="match status" value="1"/>
</dbReference>
<protein>
    <submittedName>
        <fullName evidence="3">Chromo domain-containing protein</fullName>
    </submittedName>
</protein>
<dbReference type="AlphaFoldDB" id="A0A1Q3CNS2"/>
<dbReference type="InterPro" id="IPR023780">
    <property type="entry name" value="Chromo_domain"/>
</dbReference>
<dbReference type="OrthoDB" id="5554229at2759"/>
<dbReference type="Pfam" id="PF00385">
    <property type="entry name" value="Chromo"/>
    <property type="match status" value="1"/>
</dbReference>
<organism evidence="3 4">
    <name type="scientific">Cephalotus follicularis</name>
    <name type="common">Albany pitcher plant</name>
    <dbReference type="NCBI Taxonomy" id="3775"/>
    <lineage>
        <taxon>Eukaryota</taxon>
        <taxon>Viridiplantae</taxon>
        <taxon>Streptophyta</taxon>
        <taxon>Embryophyta</taxon>
        <taxon>Tracheophyta</taxon>
        <taxon>Spermatophyta</taxon>
        <taxon>Magnoliopsida</taxon>
        <taxon>eudicotyledons</taxon>
        <taxon>Gunneridae</taxon>
        <taxon>Pentapetalae</taxon>
        <taxon>rosids</taxon>
        <taxon>fabids</taxon>
        <taxon>Oxalidales</taxon>
        <taxon>Cephalotaceae</taxon>
        <taxon>Cephalotus</taxon>
    </lineage>
</organism>
<dbReference type="InParanoid" id="A0A1Q3CNS2"/>
<evidence type="ECO:0000259" key="1">
    <source>
        <dbReference type="Pfam" id="PF00385"/>
    </source>
</evidence>